<evidence type="ECO:0000259" key="9">
    <source>
        <dbReference type="PROSITE" id="PS51173"/>
    </source>
</evidence>
<feature type="domain" description="CBM2" evidence="9">
    <location>
        <begin position="167"/>
        <end position="276"/>
    </location>
</feature>
<protein>
    <submittedName>
        <fullName evidence="10">Zn-dependent metalloprotease</fullName>
    </submittedName>
</protein>
<feature type="domain" description="CBM2" evidence="9">
    <location>
        <begin position="62"/>
        <end position="164"/>
    </location>
</feature>
<dbReference type="RefSeq" id="WP_109727726.1">
    <property type="nucleotide sequence ID" value="NZ_QGDI01000014.1"/>
</dbReference>
<evidence type="ECO:0000256" key="5">
    <source>
        <dbReference type="ARBA" id="ARBA00022833"/>
    </source>
</evidence>
<dbReference type="Proteomes" id="UP000245720">
    <property type="component" value="Unassembled WGS sequence"/>
</dbReference>
<dbReference type="SUPFAM" id="SSF49384">
    <property type="entry name" value="Carbohydrate-binding domain"/>
    <property type="match status" value="2"/>
</dbReference>
<dbReference type="SMART" id="SM00637">
    <property type="entry name" value="CBD_II"/>
    <property type="match status" value="2"/>
</dbReference>
<dbReference type="InterPro" id="IPR012291">
    <property type="entry name" value="CBM2_carb-bd_dom_sf"/>
</dbReference>
<dbReference type="InterPro" id="IPR008965">
    <property type="entry name" value="CBM2/CBM3_carb-bd_dom_sf"/>
</dbReference>
<evidence type="ECO:0000256" key="8">
    <source>
        <dbReference type="SAM" id="SignalP"/>
    </source>
</evidence>
<dbReference type="Pfam" id="PF01447">
    <property type="entry name" value="Peptidase_M4"/>
    <property type="match status" value="1"/>
</dbReference>
<keyword evidence="6 10" id="KW-0482">Metalloprotease</keyword>
<feature type="region of interest" description="Disordered" evidence="7">
    <location>
        <begin position="35"/>
        <end position="54"/>
    </location>
</feature>
<accession>A0A315XU02</accession>
<evidence type="ECO:0000256" key="1">
    <source>
        <dbReference type="ARBA" id="ARBA00022670"/>
    </source>
</evidence>
<dbReference type="GO" id="GO:0004222">
    <property type="term" value="F:metalloendopeptidase activity"/>
    <property type="evidence" value="ECO:0007669"/>
    <property type="project" value="InterPro"/>
</dbReference>
<proteinExistence type="predicted"/>
<dbReference type="Pfam" id="PF20578">
    <property type="entry name" value="aBig_2"/>
    <property type="match status" value="1"/>
</dbReference>
<evidence type="ECO:0000256" key="3">
    <source>
        <dbReference type="ARBA" id="ARBA00022729"/>
    </source>
</evidence>
<dbReference type="Gene3D" id="3.10.170.10">
    <property type="match status" value="1"/>
</dbReference>
<evidence type="ECO:0000313" key="10">
    <source>
        <dbReference type="EMBL" id="PWJ10402.1"/>
    </source>
</evidence>
<dbReference type="InterPro" id="IPR027268">
    <property type="entry name" value="Peptidase_M4/M1_CTD_sf"/>
</dbReference>
<dbReference type="InterPro" id="IPR013784">
    <property type="entry name" value="Carb-bd-like_fold"/>
</dbReference>
<dbReference type="InterPro" id="IPR013856">
    <property type="entry name" value="Peptidase_M4_domain"/>
</dbReference>
<dbReference type="GO" id="GO:0005975">
    <property type="term" value="P:carbohydrate metabolic process"/>
    <property type="evidence" value="ECO:0007669"/>
    <property type="project" value="InterPro"/>
</dbReference>
<dbReference type="Gene3D" id="2.60.40.290">
    <property type="match status" value="2"/>
</dbReference>
<keyword evidence="5" id="KW-0862">Zinc</keyword>
<feature type="signal peptide" evidence="8">
    <location>
        <begin position="1"/>
        <end position="31"/>
    </location>
</feature>
<dbReference type="InterPro" id="IPR011096">
    <property type="entry name" value="FTP_domain"/>
</dbReference>
<feature type="chain" id="PRO_5016293361" evidence="8">
    <location>
        <begin position="32"/>
        <end position="1235"/>
    </location>
</feature>
<dbReference type="SUPFAM" id="SSF49452">
    <property type="entry name" value="Starch-binding domain-like"/>
    <property type="match status" value="1"/>
</dbReference>
<evidence type="ECO:0000256" key="4">
    <source>
        <dbReference type="ARBA" id="ARBA00022801"/>
    </source>
</evidence>
<reference evidence="10 11" key="1">
    <citation type="submission" date="2018-05" db="EMBL/GenBank/DDBJ databases">
        <title>The Hungate 1000. A catalogue of reference genomes from the rumen microbiome.</title>
        <authorList>
            <person name="Kelly W."/>
        </authorList>
    </citation>
    <scope>NUCLEOTIDE SEQUENCE [LARGE SCALE GENOMIC DNA]</scope>
    <source>
        <strain evidence="10 11">SAb67</strain>
    </source>
</reference>
<sequence>MDNFKKFRRRLIAFVFAVATSASFIPQSAFAAEDETAPAVETEVDESTDVDTDGEEDIVRESVYEGDGYRATFQLDGIWDGGFCANVTIENTGEEAIEDWIIGFDYPGEISGFWNADFLSTEAGNYIAKNNEWNQDIPVGGSITFSIIGGEDFVDFPTEYHMMSRMSRRDTEEYEVSYEVTQSWESAFNANVTITNNSETDIEDWMLEFDFNADIINIWNGEILSGDDGHYVIKNSGYNSVIPAGESITFGVNAAYAEEACEPENYQLYSFGMSDDETDETDMQTVMNAYSKLKIGFAEGNDANSVTSDLTLCTELEGATITWISTDPDVISDTGAVTRSDETKNVSLKAVIQCNDYSMEADFTVRVIKNTYEDYDTDFLYDMDSLELLYIYNDDPDDLEIYLSDDGYIADLNGRFSQIVVESPDEALLSLYEVKSLMGCDDPKTQLEWEKTSFDSCGYSYKFHQVIDGIPVYGQNIVVSTDTEGNTTALHSKFIPQLSVDTADIISEADAQTVIEDAGYNFVSSDGLVIYTKDGIKPAYNINCLMDGKYYNLLVDAHTGDILLENLRSVSEVISASGNDEFGVNQTFSVNKFSIFHTTFYTIDDPVRNLHYHDLAGSHDHSIWPGDPIVKFSNTWTTGEVSAIVSANHVYDYYLETLHRNGFDNENGEFHVSINLGENNSYSSGAGNNIVFGQRGGSYTTAAQAGIDTVGHEFTHSVVADETDLNLNYNDAPGAINEGYADIFGYFAEGDNDPDWNHGEDNHAAPIRVMSNPNLRHMPTGVNDTTYFYDFNVAGNTFDHGGVHTNNSVISYPCYLMWANGISDKDRLAALWYKSLLYGYDSDAEFDDVRVNVLRAAKAMRMSGEEIQIIKDAFDTAGITGPTATTVTGTNVLFGKVVEADLDTIAGNNTPLAGSLVTLNRSGSSSIISIPTAFSLSDTDGTFKFYDLRPGTYTLTVSHAGYISTSLTMSLVSARMTNYCDTIELIPTSYEGVGTASGTIKDSVTGSGVSGMTLRVRSGMNNKTGTILTTLTTGTNGNYTLSQDAGHYCIEVIDQRTLASGEKRYLKTYFNVKILGGKTIANQNATVSHTLDSNQLRIVLEWGRTPYDLDSHLIGPKSDGTTFHIYFGYKQYWEGTTEIADLDLDDTNSYGPETTTLYNPISGDYSFYVYNFSGSPSITSSGATVKVFTGNSNEPAYTFSVPLTGNGGYWNVFTYNSRTRRVTPVNTVSTSPVTP</sequence>
<keyword evidence="4" id="KW-0378">Hydrolase</keyword>
<dbReference type="GO" id="GO:0004553">
    <property type="term" value="F:hydrolase activity, hydrolyzing O-glycosyl compounds"/>
    <property type="evidence" value="ECO:0007669"/>
    <property type="project" value="InterPro"/>
</dbReference>
<dbReference type="Pfam" id="PF07504">
    <property type="entry name" value="FTP"/>
    <property type="match status" value="1"/>
</dbReference>
<keyword evidence="2" id="KW-0479">Metal-binding</keyword>
<evidence type="ECO:0000256" key="6">
    <source>
        <dbReference type="ARBA" id="ARBA00023049"/>
    </source>
</evidence>
<comment type="caution">
    <text evidence="10">The sequence shown here is derived from an EMBL/GenBank/DDBJ whole genome shotgun (WGS) entry which is preliminary data.</text>
</comment>
<evidence type="ECO:0000256" key="7">
    <source>
        <dbReference type="SAM" id="MobiDB-lite"/>
    </source>
</evidence>
<keyword evidence="3 8" id="KW-0732">Signal</keyword>
<dbReference type="EMBL" id="QGDI01000014">
    <property type="protein sequence ID" value="PWJ10402.1"/>
    <property type="molecule type" value="Genomic_DNA"/>
</dbReference>
<organism evidence="10 11">
    <name type="scientific">Ruminococcus flavefaciens</name>
    <dbReference type="NCBI Taxonomy" id="1265"/>
    <lineage>
        <taxon>Bacteria</taxon>
        <taxon>Bacillati</taxon>
        <taxon>Bacillota</taxon>
        <taxon>Clostridia</taxon>
        <taxon>Eubacteriales</taxon>
        <taxon>Oscillospiraceae</taxon>
        <taxon>Ruminococcus</taxon>
    </lineage>
</organism>
<dbReference type="SUPFAM" id="SSF55486">
    <property type="entry name" value="Metalloproteases ('zincins'), catalytic domain"/>
    <property type="match status" value="1"/>
</dbReference>
<evidence type="ECO:0000313" key="11">
    <source>
        <dbReference type="Proteomes" id="UP000245720"/>
    </source>
</evidence>
<evidence type="ECO:0000256" key="2">
    <source>
        <dbReference type="ARBA" id="ARBA00022723"/>
    </source>
</evidence>
<dbReference type="PANTHER" id="PTHR33794:SF1">
    <property type="entry name" value="BACILLOLYSIN"/>
    <property type="match status" value="1"/>
</dbReference>
<dbReference type="PANTHER" id="PTHR33794">
    <property type="entry name" value="BACILLOLYSIN"/>
    <property type="match status" value="1"/>
</dbReference>
<dbReference type="PROSITE" id="PS51173">
    <property type="entry name" value="CBM2"/>
    <property type="match status" value="2"/>
</dbReference>
<dbReference type="InterPro" id="IPR046780">
    <property type="entry name" value="aBig_2"/>
</dbReference>
<dbReference type="InterPro" id="IPR001570">
    <property type="entry name" value="Peptidase_M4_C_domain"/>
</dbReference>
<dbReference type="GO" id="GO:0030247">
    <property type="term" value="F:polysaccharide binding"/>
    <property type="evidence" value="ECO:0007669"/>
    <property type="project" value="UniProtKB-UniRule"/>
</dbReference>
<dbReference type="Pfam" id="PF02868">
    <property type="entry name" value="Peptidase_M4_C"/>
    <property type="match status" value="1"/>
</dbReference>
<gene>
    <name evidence="10" type="ORF">IE37_03040</name>
</gene>
<dbReference type="Gene3D" id="1.10.390.10">
    <property type="entry name" value="Neutral Protease Domain 2"/>
    <property type="match status" value="1"/>
</dbReference>
<dbReference type="Gene3D" id="2.60.40.1120">
    <property type="entry name" value="Carboxypeptidase-like, regulatory domain"/>
    <property type="match status" value="1"/>
</dbReference>
<dbReference type="Pfam" id="PF00553">
    <property type="entry name" value="CBM_2"/>
    <property type="match status" value="2"/>
</dbReference>
<name>A0A315XU02_RUMFL</name>
<dbReference type="InterPro" id="IPR050728">
    <property type="entry name" value="Zinc_Metalloprotease_M4"/>
</dbReference>
<dbReference type="GO" id="GO:0006508">
    <property type="term" value="P:proteolysis"/>
    <property type="evidence" value="ECO:0007669"/>
    <property type="project" value="UniProtKB-KW"/>
</dbReference>
<keyword evidence="1 10" id="KW-0645">Protease</keyword>
<dbReference type="GO" id="GO:0046872">
    <property type="term" value="F:metal ion binding"/>
    <property type="evidence" value="ECO:0007669"/>
    <property type="project" value="UniProtKB-KW"/>
</dbReference>
<dbReference type="Gene3D" id="3.10.450.490">
    <property type="match status" value="1"/>
</dbReference>
<dbReference type="InterPro" id="IPR001919">
    <property type="entry name" value="CBD2"/>
</dbReference>
<dbReference type="OrthoDB" id="1829018at2"/>
<dbReference type="AlphaFoldDB" id="A0A315XU02"/>